<evidence type="ECO:0000256" key="1">
    <source>
        <dbReference type="ARBA" id="ARBA00004496"/>
    </source>
</evidence>
<evidence type="ECO:0000256" key="5">
    <source>
        <dbReference type="ARBA" id="ARBA00030300"/>
    </source>
</evidence>
<dbReference type="InterPro" id="IPR016641">
    <property type="entry name" value="EGD2/NACA0like"/>
</dbReference>
<comment type="similarity">
    <text evidence="2">Belongs to the NAC-alpha family.</text>
</comment>
<accession>A0ABX6EZF2</accession>
<dbReference type="PIRSF" id="PIRSF015901">
    <property type="entry name" value="NAC_alpha"/>
    <property type="match status" value="1"/>
</dbReference>
<sequence>MSEIPQGSNVSIFSKNEKKAKEQILKLGLKPVPGISRVTFKKKDNQIFAIDRPEVYKSQGGNYVVFGEAKIDDFPQRLAKAQEAAQAEGVLPAGQDAVSKDPQSIQADMQAAADNAGKEAPADDDDEEVDESDLKADDIEIVMQQANVTRAKAAKALKAHNGDIVNAIMSLSD</sequence>
<comment type="function">
    <text evidence="4">Component of the nascent polypeptide-associated complex (NAC), a dynamic component of the ribosomal exit tunnel, protecting the emerging polypeptides from interaction with other cytoplasmic proteins to ensure appropriate nascent protein targeting. The NAC complex also promotes mitochondrial protein import by enhancing productive ribosome interactions with the outer mitochondrial membrane and blocks the inappropriate interaction of ribosomes translating non-secretory nascent polypeptides with translocation sites in the membrane of the endoplasmic reticulum. EGD2 may also be involved in transcription regulation.</text>
</comment>
<proteinExistence type="inferred from homology"/>
<organism evidence="8 9">
    <name type="scientific">Kluyveromyces marxianus</name>
    <name type="common">Yeast</name>
    <name type="synonym">Candida kefyr</name>
    <dbReference type="NCBI Taxonomy" id="4911"/>
    <lineage>
        <taxon>Eukaryota</taxon>
        <taxon>Fungi</taxon>
        <taxon>Dikarya</taxon>
        <taxon>Ascomycota</taxon>
        <taxon>Saccharomycotina</taxon>
        <taxon>Saccharomycetes</taxon>
        <taxon>Saccharomycetales</taxon>
        <taxon>Saccharomycetaceae</taxon>
        <taxon>Kluyveromyces</taxon>
    </lineage>
</organism>
<protein>
    <recommendedName>
        <fullName evidence="3">Nascent polypeptide-associated complex subunit alpha</fullName>
    </recommendedName>
    <alternativeName>
        <fullName evidence="5">Alpha-NAC</fullName>
    </alternativeName>
</protein>
<evidence type="ECO:0000256" key="2">
    <source>
        <dbReference type="ARBA" id="ARBA00009882"/>
    </source>
</evidence>
<gene>
    <name evidence="8" type="primary">EGD2</name>
    <name evidence="8" type="ORF">FIM1_2964</name>
</gene>
<dbReference type="Pfam" id="PF19026">
    <property type="entry name" value="UBA_HYPK"/>
    <property type="match status" value="1"/>
</dbReference>
<dbReference type="PROSITE" id="PS51151">
    <property type="entry name" value="NAC_AB"/>
    <property type="match status" value="1"/>
</dbReference>
<dbReference type="SMART" id="SM01407">
    <property type="entry name" value="NAC"/>
    <property type="match status" value="1"/>
</dbReference>
<dbReference type="InterPro" id="IPR002715">
    <property type="entry name" value="Nas_poly-pep-assoc_cplx_dom"/>
</dbReference>
<evidence type="ECO:0000259" key="7">
    <source>
        <dbReference type="PROSITE" id="PS51151"/>
    </source>
</evidence>
<dbReference type="Gene3D" id="2.20.70.30">
    <property type="entry name" value="Nascent polypeptide-associated complex domain"/>
    <property type="match status" value="1"/>
</dbReference>
<reference evidence="8 9" key="2">
    <citation type="submission" date="2019-11" db="EMBL/GenBank/DDBJ databases">
        <authorList>
            <person name="Lu H."/>
        </authorList>
    </citation>
    <scope>NUCLEOTIDE SEQUENCE [LARGE SCALE GENOMIC DNA]</scope>
    <source>
        <strain evidence="8 9">FIM1</strain>
    </source>
</reference>
<comment type="subcellular location">
    <subcellularLocation>
        <location evidence="1">Cytoplasm</location>
    </subcellularLocation>
</comment>
<dbReference type="Proteomes" id="UP000422736">
    <property type="component" value="Chromosome 4"/>
</dbReference>
<dbReference type="PANTHER" id="PTHR21713">
    <property type="entry name" value="NASCENT POLYPEPTIDE ASSOCIATED COMPLEX ALPHA SUBUNIT-RELATED"/>
    <property type="match status" value="1"/>
</dbReference>
<feature type="compositionally biased region" description="Acidic residues" evidence="6">
    <location>
        <begin position="122"/>
        <end position="131"/>
    </location>
</feature>
<evidence type="ECO:0000256" key="3">
    <source>
        <dbReference type="ARBA" id="ARBA00014437"/>
    </source>
</evidence>
<reference evidence="8 9" key="1">
    <citation type="submission" date="2016-03" db="EMBL/GenBank/DDBJ databases">
        <title>How can Kluyveromyces marxianus grow so fast - potential evolutionary course in Saccharomyces Complex revealed by comparative genomics.</title>
        <authorList>
            <person name="Mo W."/>
            <person name="Lu W."/>
            <person name="Yang X."/>
            <person name="Qi J."/>
            <person name="Lv H."/>
        </authorList>
    </citation>
    <scope>NUCLEOTIDE SEQUENCE [LARGE SCALE GENOMIC DNA]</scope>
    <source>
        <strain evidence="8 9">FIM1</strain>
    </source>
</reference>
<dbReference type="Gene3D" id="1.10.8.10">
    <property type="entry name" value="DNA helicase RuvA subunit, C-terminal domain"/>
    <property type="match status" value="1"/>
</dbReference>
<dbReference type="InterPro" id="IPR038187">
    <property type="entry name" value="NAC_A/B_dom_sf"/>
</dbReference>
<dbReference type="Pfam" id="PF01849">
    <property type="entry name" value="NAC"/>
    <property type="match status" value="1"/>
</dbReference>
<feature type="domain" description="NAC-A/B" evidence="7">
    <location>
        <begin position="14"/>
        <end position="78"/>
    </location>
</feature>
<feature type="region of interest" description="Disordered" evidence="6">
    <location>
        <begin position="86"/>
        <end position="136"/>
    </location>
</feature>
<evidence type="ECO:0000256" key="6">
    <source>
        <dbReference type="SAM" id="MobiDB-lite"/>
    </source>
</evidence>
<keyword evidence="9" id="KW-1185">Reference proteome</keyword>
<evidence type="ECO:0000256" key="4">
    <source>
        <dbReference type="ARBA" id="ARBA00025035"/>
    </source>
</evidence>
<evidence type="ECO:0000313" key="9">
    <source>
        <dbReference type="Proteomes" id="UP000422736"/>
    </source>
</evidence>
<dbReference type="CDD" id="cd22054">
    <property type="entry name" value="NAC_NACA"/>
    <property type="match status" value="1"/>
</dbReference>
<dbReference type="InterPro" id="IPR044034">
    <property type="entry name" value="NAC-like_UBA"/>
</dbReference>
<name>A0ABX6EZF2_KLUMA</name>
<evidence type="ECO:0000313" key="8">
    <source>
        <dbReference type="EMBL" id="QGN16259.1"/>
    </source>
</evidence>
<dbReference type="EMBL" id="CP015057">
    <property type="protein sequence ID" value="QGN16259.1"/>
    <property type="molecule type" value="Genomic_DNA"/>
</dbReference>